<reference evidence="1 2" key="1">
    <citation type="submission" date="2019-12" db="EMBL/GenBank/DDBJ databases">
        <title>Chitinophaga sp. strain ysch24 (GDMCC 1.1355), whole genome shotgun sequence.</title>
        <authorList>
            <person name="Zhang X."/>
        </authorList>
    </citation>
    <scope>NUCLEOTIDE SEQUENCE [LARGE SCALE GENOMIC DNA]</scope>
    <source>
        <strain evidence="2">ysch24</strain>
    </source>
</reference>
<dbReference type="SUPFAM" id="SSF56399">
    <property type="entry name" value="ADP-ribosylation"/>
    <property type="match status" value="1"/>
</dbReference>
<proteinExistence type="predicted"/>
<evidence type="ECO:0000313" key="2">
    <source>
        <dbReference type="Proteomes" id="UP000461730"/>
    </source>
</evidence>
<sequence length="194" mass="21949">MYSSDPGLIIGFHGCDQEVRDKIVLNQTTLRASKNKWDWLGEGMYFWQNNYERALHYAIDPPGKIKIKTPAVSGAIFNLGNCLDLTDKQGIDLVKTSYETLIKSAQAEDKKFPRNINPKGDPGSKDKIIRNLDCAVINNIHTLIEKNEEPPFESVKAVFFEGKELYEGAGFLDRTHVQICIRNPRDCKMNCVKG</sequence>
<evidence type="ECO:0008006" key="3">
    <source>
        <dbReference type="Google" id="ProtNLM"/>
    </source>
</evidence>
<dbReference type="Proteomes" id="UP000461730">
    <property type="component" value="Unassembled WGS sequence"/>
</dbReference>
<dbReference type="EMBL" id="WRXN01000024">
    <property type="protein sequence ID" value="MVT12393.1"/>
    <property type="molecule type" value="Genomic_DNA"/>
</dbReference>
<dbReference type="AlphaFoldDB" id="A0A7K1UDI6"/>
<comment type="caution">
    <text evidence="1">The sequence shown here is derived from an EMBL/GenBank/DDBJ whole genome shotgun (WGS) entry which is preliminary data.</text>
</comment>
<gene>
    <name evidence="1" type="ORF">GO493_29335</name>
</gene>
<accession>A0A7K1UDI6</accession>
<keyword evidence="2" id="KW-1185">Reference proteome</keyword>
<evidence type="ECO:0000313" key="1">
    <source>
        <dbReference type="EMBL" id="MVT12393.1"/>
    </source>
</evidence>
<organism evidence="1 2">
    <name type="scientific">Chitinophaga tropicalis</name>
    <dbReference type="NCBI Taxonomy" id="2683588"/>
    <lineage>
        <taxon>Bacteria</taxon>
        <taxon>Pseudomonadati</taxon>
        <taxon>Bacteroidota</taxon>
        <taxon>Chitinophagia</taxon>
        <taxon>Chitinophagales</taxon>
        <taxon>Chitinophagaceae</taxon>
        <taxon>Chitinophaga</taxon>
    </lineage>
</organism>
<protein>
    <recommendedName>
        <fullName evidence="3">PARP catalytic domain-containing protein</fullName>
    </recommendedName>
</protein>
<name>A0A7K1UDI6_9BACT</name>